<organism evidence="2">
    <name type="scientific">Timspurckia oligopyrenoides</name>
    <dbReference type="NCBI Taxonomy" id="708627"/>
    <lineage>
        <taxon>Eukaryota</taxon>
        <taxon>Rhodophyta</taxon>
        <taxon>Bangiophyceae</taxon>
        <taxon>Porphyridiales</taxon>
        <taxon>Porphyridiaceae</taxon>
        <taxon>Timspurckia</taxon>
    </lineage>
</organism>
<dbReference type="EMBL" id="HBFP01003674">
    <property type="protein sequence ID" value="CAD8818210.1"/>
    <property type="molecule type" value="Transcribed_RNA"/>
</dbReference>
<proteinExistence type="predicted"/>
<name>A0A7S0ZD86_9RHOD</name>
<feature type="compositionally biased region" description="Polar residues" evidence="1">
    <location>
        <begin position="123"/>
        <end position="134"/>
    </location>
</feature>
<feature type="compositionally biased region" description="Polar residues" evidence="1">
    <location>
        <begin position="167"/>
        <end position="176"/>
    </location>
</feature>
<accession>A0A7S0ZD86</accession>
<protein>
    <submittedName>
        <fullName evidence="2">Uncharacterized protein</fullName>
    </submittedName>
</protein>
<feature type="region of interest" description="Disordered" evidence="1">
    <location>
        <begin position="123"/>
        <end position="193"/>
    </location>
</feature>
<dbReference type="AlphaFoldDB" id="A0A7S0ZD86"/>
<reference evidence="2" key="1">
    <citation type="submission" date="2021-01" db="EMBL/GenBank/DDBJ databases">
        <authorList>
            <person name="Corre E."/>
            <person name="Pelletier E."/>
            <person name="Niang G."/>
            <person name="Scheremetjew M."/>
            <person name="Finn R."/>
            <person name="Kale V."/>
            <person name="Holt S."/>
            <person name="Cochrane G."/>
            <person name="Meng A."/>
            <person name="Brown T."/>
            <person name="Cohen L."/>
        </authorList>
    </citation>
    <scope>NUCLEOTIDE SEQUENCE</scope>
    <source>
        <strain evidence="2">CCMP3278</strain>
    </source>
</reference>
<evidence type="ECO:0000256" key="1">
    <source>
        <dbReference type="SAM" id="MobiDB-lite"/>
    </source>
</evidence>
<sequence>MNRSQSSAFISTHPMIPSRSFSILQTCTYPTSLHYYTRSVLSLNRSFLIPMHSSSPSSNPSRYEEYYHLNEKDDADDDSIDVEVSENIPKDNGGRSQSTNPFFVGYDEQELSMLWNIHQHVTSEQEQNSVLNSDQDSKRIKSTRRNSSGGGGLHELVLNAIAKGESENNVKTQGTQEVVEKSDTSCPESEESD</sequence>
<gene>
    <name evidence="2" type="ORF">TOLI1172_LOCUS2599</name>
</gene>
<evidence type="ECO:0000313" key="2">
    <source>
        <dbReference type="EMBL" id="CAD8818210.1"/>
    </source>
</evidence>